<dbReference type="GO" id="GO:0004089">
    <property type="term" value="F:carbonate dehydratase activity"/>
    <property type="evidence" value="ECO:0007669"/>
    <property type="project" value="UniProtKB-EC"/>
</dbReference>
<comment type="catalytic activity">
    <reaction evidence="6">
        <text>hydrogencarbonate + H(+) = CO2 + H2O</text>
        <dbReference type="Rhea" id="RHEA:10748"/>
        <dbReference type="ChEBI" id="CHEBI:15377"/>
        <dbReference type="ChEBI" id="CHEBI:15378"/>
        <dbReference type="ChEBI" id="CHEBI:16526"/>
        <dbReference type="ChEBI" id="CHEBI:17544"/>
        <dbReference type="EC" id="4.2.1.1"/>
    </reaction>
</comment>
<accession>C7Q7I7</accession>
<sequence>MSRMAPLLENNDWSTHGFTPVPLGVPKAQVLLVTCLDHRLDPARMFGLEPGDAPVIRNAGGRVTDTVLTDIAYLGFLAGAVFSVEGPLFEVAVIHHTQCGTGFLADTDFRDRAADATGVSPQTLAASKVDDPAVTVAEDVERLLTSPLLPRGATVSGHVYDVETGRVTMVVSAREPATTVPGSAIPNHD</sequence>
<evidence type="ECO:0000256" key="5">
    <source>
        <dbReference type="ARBA" id="ARBA00024993"/>
    </source>
</evidence>
<evidence type="ECO:0000256" key="1">
    <source>
        <dbReference type="ARBA" id="ARBA00006217"/>
    </source>
</evidence>
<dbReference type="Gene3D" id="3.40.1050.10">
    <property type="entry name" value="Carbonic anhydrase"/>
    <property type="match status" value="1"/>
</dbReference>
<dbReference type="PANTHER" id="PTHR43175:SF3">
    <property type="entry name" value="CARBON DISULFIDE HYDROLASE"/>
    <property type="match status" value="1"/>
</dbReference>
<feature type="binding site" evidence="7">
    <location>
        <position position="96"/>
    </location>
    <ligand>
        <name>Zn(2+)</name>
        <dbReference type="ChEBI" id="CHEBI:29105"/>
    </ligand>
</feature>
<evidence type="ECO:0000256" key="3">
    <source>
        <dbReference type="ARBA" id="ARBA00022723"/>
    </source>
</evidence>
<keyword evidence="4 7" id="KW-0862">Zinc</keyword>
<dbReference type="InterPro" id="IPR036874">
    <property type="entry name" value="Carbonic_anhydrase_sf"/>
</dbReference>
<evidence type="ECO:0000256" key="7">
    <source>
        <dbReference type="PIRSR" id="PIRSR601765-1"/>
    </source>
</evidence>
<feature type="binding site" evidence="7">
    <location>
        <position position="99"/>
    </location>
    <ligand>
        <name>Zn(2+)</name>
        <dbReference type="ChEBI" id="CHEBI:29105"/>
    </ligand>
</feature>
<evidence type="ECO:0000256" key="4">
    <source>
        <dbReference type="ARBA" id="ARBA00022833"/>
    </source>
</evidence>
<gene>
    <name evidence="8" type="ordered locus">Caci_3273</name>
</gene>
<dbReference type="SUPFAM" id="SSF53056">
    <property type="entry name" value="beta-carbonic anhydrase, cab"/>
    <property type="match status" value="1"/>
</dbReference>
<dbReference type="SMART" id="SM00947">
    <property type="entry name" value="Pro_CA"/>
    <property type="match status" value="1"/>
</dbReference>
<dbReference type="Pfam" id="PF00484">
    <property type="entry name" value="Pro_CA"/>
    <property type="match status" value="1"/>
</dbReference>
<comment type="similarity">
    <text evidence="1">Belongs to the beta-class carbonic anhydrase family.</text>
</comment>
<dbReference type="EMBL" id="CP001700">
    <property type="protein sequence ID" value="ACU72180.1"/>
    <property type="molecule type" value="Genomic_DNA"/>
</dbReference>
<evidence type="ECO:0000313" key="8">
    <source>
        <dbReference type="EMBL" id="ACU72180.1"/>
    </source>
</evidence>
<dbReference type="InParanoid" id="C7Q7I7"/>
<organism evidence="8 9">
    <name type="scientific">Catenulispora acidiphila (strain DSM 44928 / JCM 14897 / NBRC 102108 / NRRL B-24433 / ID139908)</name>
    <dbReference type="NCBI Taxonomy" id="479433"/>
    <lineage>
        <taxon>Bacteria</taxon>
        <taxon>Bacillati</taxon>
        <taxon>Actinomycetota</taxon>
        <taxon>Actinomycetes</taxon>
        <taxon>Catenulisporales</taxon>
        <taxon>Catenulisporaceae</taxon>
        <taxon>Catenulispora</taxon>
    </lineage>
</organism>
<name>C7Q7I7_CATAD</name>
<dbReference type="AlphaFoldDB" id="C7Q7I7"/>
<dbReference type="CDD" id="cd03379">
    <property type="entry name" value="beta_CA_cladeD"/>
    <property type="match status" value="1"/>
</dbReference>
<protein>
    <recommendedName>
        <fullName evidence="2">carbonic anhydrase</fullName>
        <ecNumber evidence="2">4.2.1.1</ecNumber>
    </recommendedName>
</protein>
<dbReference type="STRING" id="479433.Caci_3273"/>
<dbReference type="GO" id="GO:0008270">
    <property type="term" value="F:zinc ion binding"/>
    <property type="evidence" value="ECO:0007669"/>
    <property type="project" value="InterPro"/>
</dbReference>
<evidence type="ECO:0000256" key="2">
    <source>
        <dbReference type="ARBA" id="ARBA00012925"/>
    </source>
</evidence>
<comment type="function">
    <text evidence="5">Catalyzes the reversible hydration of carbon dioxide to form bicarbonate.</text>
</comment>
<feature type="binding site" evidence="7">
    <location>
        <position position="35"/>
    </location>
    <ligand>
        <name>Zn(2+)</name>
        <dbReference type="ChEBI" id="CHEBI:29105"/>
    </ligand>
</feature>
<dbReference type="Proteomes" id="UP000000851">
    <property type="component" value="Chromosome"/>
</dbReference>
<dbReference type="eggNOG" id="COG0288">
    <property type="taxonomic scope" value="Bacteria"/>
</dbReference>
<feature type="binding site" evidence="7">
    <location>
        <position position="37"/>
    </location>
    <ligand>
        <name>Zn(2+)</name>
        <dbReference type="ChEBI" id="CHEBI:29105"/>
    </ligand>
</feature>
<evidence type="ECO:0000313" key="9">
    <source>
        <dbReference type="Proteomes" id="UP000000851"/>
    </source>
</evidence>
<dbReference type="RefSeq" id="WP_012787473.1">
    <property type="nucleotide sequence ID" value="NC_013131.1"/>
</dbReference>
<dbReference type="HOGENOM" id="CLU_084253_1_1_11"/>
<comment type="cofactor">
    <cofactor evidence="7">
        <name>Zn(2+)</name>
        <dbReference type="ChEBI" id="CHEBI:29105"/>
    </cofactor>
    <text evidence="7">Binds 1 zinc ion per subunit.</text>
</comment>
<dbReference type="InterPro" id="IPR001765">
    <property type="entry name" value="Carbonic_anhydrase"/>
</dbReference>
<dbReference type="EC" id="4.2.1.1" evidence="2"/>
<proteinExistence type="inferred from homology"/>
<reference evidence="8 9" key="1">
    <citation type="journal article" date="2009" name="Stand. Genomic Sci.">
        <title>Complete genome sequence of Catenulispora acidiphila type strain (ID 139908).</title>
        <authorList>
            <person name="Copeland A."/>
            <person name="Lapidus A."/>
            <person name="Glavina Del Rio T."/>
            <person name="Nolan M."/>
            <person name="Lucas S."/>
            <person name="Chen F."/>
            <person name="Tice H."/>
            <person name="Cheng J.F."/>
            <person name="Bruce D."/>
            <person name="Goodwin L."/>
            <person name="Pitluck S."/>
            <person name="Mikhailova N."/>
            <person name="Pati A."/>
            <person name="Ivanova N."/>
            <person name="Mavromatis K."/>
            <person name="Chen A."/>
            <person name="Palaniappan K."/>
            <person name="Chain P."/>
            <person name="Land M."/>
            <person name="Hauser L."/>
            <person name="Chang Y.J."/>
            <person name="Jeffries C.D."/>
            <person name="Chertkov O."/>
            <person name="Brettin T."/>
            <person name="Detter J.C."/>
            <person name="Han C."/>
            <person name="Ali Z."/>
            <person name="Tindall B.J."/>
            <person name="Goker M."/>
            <person name="Bristow J."/>
            <person name="Eisen J.A."/>
            <person name="Markowitz V."/>
            <person name="Hugenholtz P."/>
            <person name="Kyrpides N.C."/>
            <person name="Klenk H.P."/>
        </authorList>
    </citation>
    <scope>NUCLEOTIDE SEQUENCE [LARGE SCALE GENOMIC DNA]</scope>
    <source>
        <strain evidence="9">DSM 44928 / JCM 14897 / NBRC 102108 / NRRL B-24433 / ID139908</strain>
    </source>
</reference>
<keyword evidence="9" id="KW-1185">Reference proteome</keyword>
<dbReference type="KEGG" id="cai:Caci_3273"/>
<dbReference type="PANTHER" id="PTHR43175">
    <property type="entry name" value="CARBONIC ANHYDRASE"/>
    <property type="match status" value="1"/>
</dbReference>
<dbReference type="OrthoDB" id="8968066at2"/>
<evidence type="ECO:0000256" key="6">
    <source>
        <dbReference type="ARBA" id="ARBA00048348"/>
    </source>
</evidence>
<keyword evidence="3 7" id="KW-0479">Metal-binding</keyword>